<proteinExistence type="predicted"/>
<evidence type="ECO:0000256" key="2">
    <source>
        <dbReference type="SAM" id="MobiDB-lite"/>
    </source>
</evidence>
<dbReference type="InterPro" id="IPR001138">
    <property type="entry name" value="Zn2Cys6_DnaBD"/>
</dbReference>
<feature type="compositionally biased region" description="Low complexity" evidence="2">
    <location>
        <begin position="134"/>
        <end position="158"/>
    </location>
</feature>
<comment type="caution">
    <text evidence="4">The sequence shown here is derived from an EMBL/GenBank/DDBJ whole genome shotgun (WGS) entry which is preliminary data.</text>
</comment>
<keyword evidence="1" id="KW-0539">Nucleus</keyword>
<dbReference type="PANTHER" id="PTHR47785">
    <property type="entry name" value="ZN(II)2CYS6 TRANSCRIPTION FACTOR (EUROFUNG)-RELATED-RELATED"/>
    <property type="match status" value="1"/>
</dbReference>
<reference evidence="4 5" key="1">
    <citation type="submission" date="2024-01" db="EMBL/GenBank/DDBJ databases">
        <authorList>
            <person name="Allen C."/>
            <person name="Tagirdzhanova G."/>
        </authorList>
    </citation>
    <scope>NUCLEOTIDE SEQUENCE [LARGE SCALE GENOMIC DNA]</scope>
</reference>
<dbReference type="InterPro" id="IPR053181">
    <property type="entry name" value="EcdB-like_regulator"/>
</dbReference>
<dbReference type="InterPro" id="IPR036864">
    <property type="entry name" value="Zn2-C6_fun-type_DNA-bd_sf"/>
</dbReference>
<feature type="compositionally biased region" description="Polar residues" evidence="2">
    <location>
        <begin position="176"/>
        <end position="185"/>
    </location>
</feature>
<feature type="region of interest" description="Disordered" evidence="2">
    <location>
        <begin position="134"/>
        <end position="186"/>
    </location>
</feature>
<name>A0ABP0C9Y9_9PEZI</name>
<dbReference type="CDD" id="cd12148">
    <property type="entry name" value="fungal_TF_MHR"/>
    <property type="match status" value="1"/>
</dbReference>
<evidence type="ECO:0000313" key="4">
    <source>
        <dbReference type="EMBL" id="CAK7228850.1"/>
    </source>
</evidence>
<sequence>MASNGSNGSTSAAGGSTLRAGAGGGRVLLACDNCRQRKSRCDGLRPRCSHCVQSGRTCLYRSTPATNLESDATVLARLADTEARLQVLEEKNRMLMATLPLAAATGGSSVAAVLGGSPQSMELFHHQQQQHRLQSQHLQYQQQQQQLQQLQQPQIQQAHPPPQQSLPLPTQNQPQHQQIDSSETIRTPPDLHTAAAFKLLTCWPRLTINMTIPQLDTQTYLTRCDQADPLLRDPAVGNAAGDAIALWQVRLTLEQLYSPVVLTQLPVAIVALLEMYSPFHRDRMLASVADAFQEDRVPAGGMQGSGDSMDADGDHSMDGAADDMNSMNGMNELDEMTVAAATQLQRFHGGSSRNAHGDNLYDQQQQQRLYQQNHQHRQNQQNQQNQQQRQRAHQQAVDYDRLSFGQLLVLSLGFRADVDNARHDPIRTPFDPPPTSLLMAAAARTCSLALQKLWMLQAGPVDDLVPQVLLMAYYLADFWVRPFHARGLLQSVDQAIKHMAMLQADDPRATLYARLHFILESDIITELNGFSTLSSAALLALPPLEMASNGSGPGSGVPVSSLLHAASPPTPSSSVSSAVDSHQSHSHLQQQPQRQPQRLPKFYIENHVRLRILLNRILHLLYAPTKAYAQPHELADIVYSLTAGLREWYQAQPPDQQFVRDATVYNINQPGSTPSTNTSGSATMPLRLRETALRYFGCVFLLHRPVLYFFLHKDLEYTVRPPDNVRTLHVDREPWVLESCRDCIESAALLIHLWCTPSFERTAEKWKPVEDTYGAWCGLQMLFAAYLILLQVRSVPSLQPVFRNIGDMDTLLDKVERVFASHPVRSSMALDKSLAILQDERRNFETSSPLTHMT</sequence>
<feature type="compositionally biased region" description="Low complexity" evidence="2">
    <location>
        <begin position="165"/>
        <end position="175"/>
    </location>
</feature>
<organism evidence="4 5">
    <name type="scientific">Sporothrix bragantina</name>
    <dbReference type="NCBI Taxonomy" id="671064"/>
    <lineage>
        <taxon>Eukaryota</taxon>
        <taxon>Fungi</taxon>
        <taxon>Dikarya</taxon>
        <taxon>Ascomycota</taxon>
        <taxon>Pezizomycotina</taxon>
        <taxon>Sordariomycetes</taxon>
        <taxon>Sordariomycetidae</taxon>
        <taxon>Ophiostomatales</taxon>
        <taxon>Ophiostomataceae</taxon>
        <taxon>Sporothrix</taxon>
    </lineage>
</organism>
<dbReference type="Proteomes" id="UP001642406">
    <property type="component" value="Unassembled WGS sequence"/>
</dbReference>
<dbReference type="CDD" id="cd00067">
    <property type="entry name" value="GAL4"/>
    <property type="match status" value="1"/>
</dbReference>
<accession>A0ABP0C9Y9</accession>
<protein>
    <recommendedName>
        <fullName evidence="3">Zn(2)-C6 fungal-type domain-containing protein</fullName>
    </recommendedName>
</protein>
<evidence type="ECO:0000259" key="3">
    <source>
        <dbReference type="PROSITE" id="PS50048"/>
    </source>
</evidence>
<dbReference type="EMBL" id="CAWUHC010000075">
    <property type="protein sequence ID" value="CAK7228850.1"/>
    <property type="molecule type" value="Genomic_DNA"/>
</dbReference>
<feature type="domain" description="Zn(2)-C6 fungal-type" evidence="3">
    <location>
        <begin position="30"/>
        <end position="60"/>
    </location>
</feature>
<evidence type="ECO:0000256" key="1">
    <source>
        <dbReference type="ARBA" id="ARBA00023242"/>
    </source>
</evidence>
<dbReference type="SUPFAM" id="SSF57701">
    <property type="entry name" value="Zn2/Cys6 DNA-binding domain"/>
    <property type="match status" value="1"/>
</dbReference>
<feature type="compositionally biased region" description="Low complexity" evidence="2">
    <location>
        <begin position="556"/>
        <end position="598"/>
    </location>
</feature>
<feature type="region of interest" description="Disordered" evidence="2">
    <location>
        <begin position="364"/>
        <end position="395"/>
    </location>
</feature>
<feature type="region of interest" description="Disordered" evidence="2">
    <location>
        <begin position="297"/>
        <end position="320"/>
    </location>
</feature>
<dbReference type="Gene3D" id="4.10.240.10">
    <property type="entry name" value="Zn(2)-C6 fungal-type DNA-binding domain"/>
    <property type="match status" value="1"/>
</dbReference>
<evidence type="ECO:0000313" key="5">
    <source>
        <dbReference type="Proteomes" id="UP001642406"/>
    </source>
</evidence>
<dbReference type="PROSITE" id="PS00463">
    <property type="entry name" value="ZN2_CY6_FUNGAL_1"/>
    <property type="match status" value="1"/>
</dbReference>
<dbReference type="PROSITE" id="PS50048">
    <property type="entry name" value="ZN2_CY6_FUNGAL_2"/>
    <property type="match status" value="1"/>
</dbReference>
<feature type="region of interest" description="Disordered" evidence="2">
    <location>
        <begin position="550"/>
        <end position="598"/>
    </location>
</feature>
<dbReference type="Pfam" id="PF00172">
    <property type="entry name" value="Zn_clus"/>
    <property type="match status" value="1"/>
</dbReference>
<dbReference type="SMART" id="SM00066">
    <property type="entry name" value="GAL4"/>
    <property type="match status" value="1"/>
</dbReference>
<gene>
    <name evidence="4" type="ORF">SBRCBS47491_007049</name>
</gene>
<keyword evidence="5" id="KW-1185">Reference proteome</keyword>